<evidence type="ECO:0000313" key="2">
    <source>
        <dbReference type="EMBL" id="AGI74477.1"/>
    </source>
</evidence>
<protein>
    <recommendedName>
        <fullName evidence="1">Pili assembly chaperone N-terminal domain-containing protein</fullName>
    </recommendedName>
</protein>
<dbReference type="InterPro" id="IPR008962">
    <property type="entry name" value="PapD-like_sf"/>
</dbReference>
<dbReference type="RefSeq" id="WP_015497408.1">
    <property type="nucleotide sequence ID" value="NC_020908.1"/>
</dbReference>
<organism evidence="2 3">
    <name type="scientific">Octadecabacter arcticus 238</name>
    <dbReference type="NCBI Taxonomy" id="391616"/>
    <lineage>
        <taxon>Bacteria</taxon>
        <taxon>Pseudomonadati</taxon>
        <taxon>Pseudomonadota</taxon>
        <taxon>Alphaproteobacteria</taxon>
        <taxon>Rhodobacterales</taxon>
        <taxon>Roseobacteraceae</taxon>
        <taxon>Octadecabacter</taxon>
    </lineage>
</organism>
<dbReference type="Gene3D" id="2.60.40.10">
    <property type="entry name" value="Immunoglobulins"/>
    <property type="match status" value="1"/>
</dbReference>
<dbReference type="EMBL" id="CP003742">
    <property type="protein sequence ID" value="AGI74477.1"/>
    <property type="molecule type" value="Genomic_DNA"/>
</dbReference>
<dbReference type="GO" id="GO:0030288">
    <property type="term" value="C:outer membrane-bounded periplasmic space"/>
    <property type="evidence" value="ECO:0007669"/>
    <property type="project" value="InterPro"/>
</dbReference>
<keyword evidence="3" id="KW-1185">Reference proteome</keyword>
<reference evidence="2 3" key="1">
    <citation type="journal article" date="2013" name="PLoS ONE">
        <title>Poles Apart: Arctic and Antarctic Octadecabacter strains Share High Genome Plasticity and a New Type of Xanthorhodopsin.</title>
        <authorList>
            <person name="Vollmers J."/>
            <person name="Voget S."/>
            <person name="Dietrich S."/>
            <person name="Gollnow K."/>
            <person name="Smits M."/>
            <person name="Meyer K."/>
            <person name="Brinkhoff T."/>
            <person name="Simon M."/>
            <person name="Daniel R."/>
        </authorList>
    </citation>
    <scope>NUCLEOTIDE SEQUENCE [LARGE SCALE GENOMIC DNA]</scope>
    <source>
        <strain evidence="2 3">238</strain>
    </source>
</reference>
<dbReference type="STRING" id="391616.OA238_c46230"/>
<dbReference type="GO" id="GO:0071555">
    <property type="term" value="P:cell wall organization"/>
    <property type="evidence" value="ECO:0007669"/>
    <property type="project" value="InterPro"/>
</dbReference>
<sequence length="145" mass="15595">MLKLVRTTIAAAILGTAIAIAGAVVAEGFSVSPTSLTVPTGGQQTTLTVESSGAGETLGQVRVMRWLRDGGQNKLIPTRDVVASPPALRMRGNQEITIRLIRTAKTPVTGQECYRVLVDQLPGPRERDDGVRFMLRHSVPLCFRS</sequence>
<accession>M9RQP1</accession>
<dbReference type="HOGENOM" id="CLU_1905165_0_0_5"/>
<dbReference type="PANTHER" id="PTHR30251:SF4">
    <property type="entry name" value="SLR1668 PROTEIN"/>
    <property type="match status" value="1"/>
</dbReference>
<gene>
    <name evidence="2" type="ORF">OA238_c46230</name>
</gene>
<feature type="domain" description="Pili assembly chaperone N-terminal" evidence="1">
    <location>
        <begin position="28"/>
        <end position="144"/>
    </location>
</feature>
<dbReference type="InterPro" id="IPR050643">
    <property type="entry name" value="Periplasmic_pilus_chap"/>
</dbReference>
<evidence type="ECO:0000313" key="3">
    <source>
        <dbReference type="Proteomes" id="UP000004688"/>
    </source>
</evidence>
<dbReference type="AlphaFoldDB" id="M9RQP1"/>
<dbReference type="PANTHER" id="PTHR30251">
    <property type="entry name" value="PILUS ASSEMBLY CHAPERONE"/>
    <property type="match status" value="1"/>
</dbReference>
<evidence type="ECO:0000259" key="1">
    <source>
        <dbReference type="Pfam" id="PF00345"/>
    </source>
</evidence>
<proteinExistence type="predicted"/>
<dbReference type="eggNOG" id="COG3121">
    <property type="taxonomic scope" value="Bacteria"/>
</dbReference>
<name>M9RQP1_9RHOB</name>
<dbReference type="InterPro" id="IPR013783">
    <property type="entry name" value="Ig-like_fold"/>
</dbReference>
<dbReference type="SUPFAM" id="SSF49354">
    <property type="entry name" value="PapD-like"/>
    <property type="match status" value="1"/>
</dbReference>
<dbReference type="Pfam" id="PF00345">
    <property type="entry name" value="PapD_N"/>
    <property type="match status" value="1"/>
</dbReference>
<dbReference type="KEGG" id="oar:OA238_c46230"/>
<dbReference type="Proteomes" id="UP000004688">
    <property type="component" value="Chromosome"/>
</dbReference>
<dbReference type="InterPro" id="IPR016147">
    <property type="entry name" value="Pili_assmbl_chaperone_N"/>
</dbReference>